<dbReference type="InterPro" id="IPR038377">
    <property type="entry name" value="Na/Glc_symporter_sf"/>
</dbReference>
<evidence type="ECO:0000256" key="3">
    <source>
        <dbReference type="ARBA" id="ARBA00022448"/>
    </source>
</evidence>
<dbReference type="EMBL" id="JANFYS010000037">
    <property type="protein sequence ID" value="MCQ4771588.1"/>
    <property type="molecule type" value="Genomic_DNA"/>
</dbReference>
<dbReference type="Pfam" id="PF00474">
    <property type="entry name" value="SSF"/>
    <property type="match status" value="1"/>
</dbReference>
<sequence length="527" mass="57233">MNMYAVFTLVLCGVYGVFMVIQGLANYRKTSGSTETFYNADRGVNTFMLVCSTAVSVFSGLAFYGWPSSSYKLGAGYISGMGAFCVGLEFAVIGYRLWLLGKEYGFTTPIDFLRSRYYSEKYGVFCAILMVAMIVPYVALQLITIGDGMNVSTKGFVPYFLAVLFACAIICFHVFGGGMKAVAWMDTFNFILGVGTLWVLVVVLVVRNFDGGMVGVYEAIKNDPASVANLGAPGATGYFTIPGIINQALTASVATIVWPHIYSRCYIAKSKKNFEVMAWGLPLGYLMTFTGLILIGIYIGPGILGSGFDKADSLVPYLATNFAPPIVSAVAMLCLFAFAISTGESMLLSGTAMVTKDLFVRHRFLLKGLPADDKKVVHWTRIVVIIMMIGMLIIVWLRPAAIVDYAYKLSSPYFAMVMPATIGGLFWKKGTKEGAWAGTIVGCIIVTLGTFFIKNLPLGLSALSWGLLINAVLYIVVSLCTKCPEEIADKYITRVENYISAGTDMDAIVGNTILASTFRPEQLASKR</sequence>
<comment type="caution">
    <text evidence="15">The sequence shown here is derived from an EMBL/GenBank/DDBJ whole genome shotgun (WGS) entry which is preliminary data.</text>
</comment>
<comment type="similarity">
    <text evidence="2 13">Belongs to the sodium:solute symporter (SSF) (TC 2.A.21) family.</text>
</comment>
<dbReference type="GO" id="GO:0015293">
    <property type="term" value="F:symporter activity"/>
    <property type="evidence" value="ECO:0007669"/>
    <property type="project" value="UniProtKB-KW"/>
</dbReference>
<dbReference type="GO" id="GO:0006814">
    <property type="term" value="P:sodium ion transport"/>
    <property type="evidence" value="ECO:0007669"/>
    <property type="project" value="UniProtKB-KW"/>
</dbReference>
<dbReference type="InterPro" id="IPR050277">
    <property type="entry name" value="Sodium:Solute_Symporter"/>
</dbReference>
<evidence type="ECO:0000313" key="15">
    <source>
        <dbReference type="EMBL" id="MCQ4771588.1"/>
    </source>
</evidence>
<feature type="transmembrane region" description="Helical" evidence="14">
    <location>
        <begin position="156"/>
        <end position="175"/>
    </location>
</feature>
<dbReference type="Proteomes" id="UP001204562">
    <property type="component" value="Unassembled WGS sequence"/>
</dbReference>
<keyword evidence="11" id="KW-0739">Sodium transport</keyword>
<gene>
    <name evidence="15" type="ORF">NE579_14165</name>
</gene>
<organism evidence="15 16">
    <name type="scientific">Intestinimonas massiliensis</name>
    <name type="common">ex Afouda et al. 2020</name>
    <dbReference type="NCBI Taxonomy" id="1673721"/>
    <lineage>
        <taxon>Bacteria</taxon>
        <taxon>Bacillati</taxon>
        <taxon>Bacillota</taxon>
        <taxon>Clostridia</taxon>
        <taxon>Eubacteriales</taxon>
        <taxon>Intestinimonas</taxon>
    </lineage>
</organism>
<comment type="subcellular location">
    <subcellularLocation>
        <location evidence="1">Cell membrane</location>
        <topology evidence="1">Multi-pass membrane protein</topology>
    </subcellularLocation>
</comment>
<feature type="transmembrane region" description="Helical" evidence="14">
    <location>
        <begin position="376"/>
        <end position="397"/>
    </location>
</feature>
<keyword evidence="8" id="KW-0915">Sodium</keyword>
<feature type="transmembrane region" description="Helical" evidence="14">
    <location>
        <begin position="78"/>
        <end position="101"/>
    </location>
</feature>
<dbReference type="CDD" id="cd10322">
    <property type="entry name" value="SLC5sbd"/>
    <property type="match status" value="1"/>
</dbReference>
<feature type="transmembrane region" description="Helical" evidence="14">
    <location>
        <begin position="187"/>
        <end position="206"/>
    </location>
</feature>
<evidence type="ECO:0000256" key="6">
    <source>
        <dbReference type="ARBA" id="ARBA00022847"/>
    </source>
</evidence>
<evidence type="ECO:0000256" key="5">
    <source>
        <dbReference type="ARBA" id="ARBA00022692"/>
    </source>
</evidence>
<evidence type="ECO:0000256" key="2">
    <source>
        <dbReference type="ARBA" id="ARBA00006434"/>
    </source>
</evidence>
<evidence type="ECO:0000256" key="9">
    <source>
        <dbReference type="ARBA" id="ARBA00023065"/>
    </source>
</evidence>
<feature type="transmembrane region" description="Helical" evidence="14">
    <location>
        <begin position="459"/>
        <end position="480"/>
    </location>
</feature>
<keyword evidence="4" id="KW-1003">Cell membrane</keyword>
<feature type="transmembrane region" description="Helical" evidence="14">
    <location>
        <begin position="283"/>
        <end position="306"/>
    </location>
</feature>
<keyword evidence="10 14" id="KW-0472">Membrane</keyword>
<evidence type="ECO:0000256" key="7">
    <source>
        <dbReference type="ARBA" id="ARBA00022989"/>
    </source>
</evidence>
<evidence type="ECO:0000256" key="10">
    <source>
        <dbReference type="ARBA" id="ARBA00023136"/>
    </source>
</evidence>
<evidence type="ECO:0000256" key="1">
    <source>
        <dbReference type="ARBA" id="ARBA00004651"/>
    </source>
</evidence>
<evidence type="ECO:0000256" key="8">
    <source>
        <dbReference type="ARBA" id="ARBA00023053"/>
    </source>
</evidence>
<dbReference type="PROSITE" id="PS50283">
    <property type="entry name" value="NA_SOLUT_SYMP_3"/>
    <property type="match status" value="1"/>
</dbReference>
<dbReference type="PANTHER" id="PTHR48086:SF3">
    <property type="entry name" value="SODIUM_PROLINE SYMPORTER"/>
    <property type="match status" value="1"/>
</dbReference>
<accession>A0AAW5JP14</accession>
<keyword evidence="9" id="KW-0406">Ion transport</keyword>
<feature type="transmembrane region" description="Helical" evidence="14">
    <location>
        <begin position="434"/>
        <end position="453"/>
    </location>
</feature>
<proteinExistence type="inferred from homology"/>
<evidence type="ECO:0000256" key="12">
    <source>
        <dbReference type="ARBA" id="ARBA00033708"/>
    </source>
</evidence>
<feature type="transmembrane region" description="Helical" evidence="14">
    <location>
        <begin position="244"/>
        <end position="262"/>
    </location>
</feature>
<evidence type="ECO:0000256" key="11">
    <source>
        <dbReference type="ARBA" id="ARBA00023201"/>
    </source>
</evidence>
<evidence type="ECO:0000256" key="14">
    <source>
        <dbReference type="SAM" id="Phobius"/>
    </source>
</evidence>
<keyword evidence="5 14" id="KW-0812">Transmembrane</keyword>
<evidence type="ECO:0000313" key="16">
    <source>
        <dbReference type="Proteomes" id="UP001204562"/>
    </source>
</evidence>
<dbReference type="RefSeq" id="WP_256304724.1">
    <property type="nucleotide sequence ID" value="NZ_JANFYS010000037.1"/>
</dbReference>
<dbReference type="Gene3D" id="1.20.1730.10">
    <property type="entry name" value="Sodium/glucose cotransporter"/>
    <property type="match status" value="1"/>
</dbReference>
<feature type="transmembrane region" description="Helical" evidence="14">
    <location>
        <begin position="326"/>
        <end position="355"/>
    </location>
</feature>
<dbReference type="PANTHER" id="PTHR48086">
    <property type="entry name" value="SODIUM/PROLINE SYMPORTER-RELATED"/>
    <property type="match status" value="1"/>
</dbReference>
<reference evidence="15" key="1">
    <citation type="submission" date="2022-06" db="EMBL/GenBank/DDBJ databases">
        <title>Isolation of gut microbiota from human fecal samples.</title>
        <authorList>
            <person name="Pamer E.G."/>
            <person name="Barat B."/>
            <person name="Waligurski E."/>
            <person name="Medina S."/>
            <person name="Paddock L."/>
            <person name="Mostad J."/>
        </authorList>
    </citation>
    <scope>NUCLEOTIDE SEQUENCE</scope>
    <source>
        <strain evidence="15">DFI.9.91</strain>
    </source>
</reference>
<protein>
    <submittedName>
        <fullName evidence="15">Sodium:solute symporter family protein</fullName>
    </submittedName>
</protein>
<evidence type="ECO:0000256" key="4">
    <source>
        <dbReference type="ARBA" id="ARBA00022475"/>
    </source>
</evidence>
<feature type="transmembrane region" description="Helical" evidence="14">
    <location>
        <begin position="122"/>
        <end position="144"/>
    </location>
</feature>
<name>A0AAW5JP14_9FIRM</name>
<dbReference type="InterPro" id="IPR001734">
    <property type="entry name" value="Na/solute_symporter"/>
</dbReference>
<feature type="transmembrane region" description="Helical" evidence="14">
    <location>
        <begin position="6"/>
        <end position="25"/>
    </location>
</feature>
<keyword evidence="6" id="KW-0769">Symport</keyword>
<dbReference type="GO" id="GO:0005886">
    <property type="term" value="C:plasma membrane"/>
    <property type="evidence" value="ECO:0007669"/>
    <property type="project" value="UniProtKB-SubCell"/>
</dbReference>
<comment type="catalytic activity">
    <reaction evidence="12">
        <text>L-proline(in) + Na(+)(in) = L-proline(out) + Na(+)(out)</text>
        <dbReference type="Rhea" id="RHEA:28967"/>
        <dbReference type="ChEBI" id="CHEBI:29101"/>
        <dbReference type="ChEBI" id="CHEBI:60039"/>
    </reaction>
</comment>
<dbReference type="AlphaFoldDB" id="A0AAW5JP14"/>
<keyword evidence="3" id="KW-0813">Transport</keyword>
<keyword evidence="7 14" id="KW-1133">Transmembrane helix</keyword>
<feature type="transmembrane region" description="Helical" evidence="14">
    <location>
        <begin position="409"/>
        <end position="427"/>
    </location>
</feature>
<evidence type="ECO:0000256" key="13">
    <source>
        <dbReference type="RuleBase" id="RU362091"/>
    </source>
</evidence>
<feature type="transmembrane region" description="Helical" evidence="14">
    <location>
        <begin position="46"/>
        <end position="66"/>
    </location>
</feature>